<organism evidence="8 9">
    <name type="scientific">Tritonibacter multivorans</name>
    <dbReference type="NCBI Taxonomy" id="928856"/>
    <lineage>
        <taxon>Bacteria</taxon>
        <taxon>Pseudomonadati</taxon>
        <taxon>Pseudomonadota</taxon>
        <taxon>Alphaproteobacteria</taxon>
        <taxon>Rhodobacterales</taxon>
        <taxon>Paracoccaceae</taxon>
        <taxon>Tritonibacter</taxon>
    </lineage>
</organism>
<evidence type="ECO:0000256" key="5">
    <source>
        <dbReference type="ARBA" id="ARBA00022857"/>
    </source>
</evidence>
<dbReference type="EC" id="1.-.-.-" evidence="8"/>
<dbReference type="InterPro" id="IPR033878">
    <property type="entry name" value="NfsB-like"/>
</dbReference>
<proteinExistence type="inferred from homology"/>
<evidence type="ECO:0000256" key="1">
    <source>
        <dbReference type="ARBA" id="ARBA00001917"/>
    </source>
</evidence>
<keyword evidence="9" id="KW-1185">Reference proteome</keyword>
<dbReference type="AlphaFoldDB" id="A0A0P1GYS2"/>
<dbReference type="Proteomes" id="UP000052022">
    <property type="component" value="Unassembled WGS sequence"/>
</dbReference>
<dbReference type="RefSeq" id="WP_058291291.1">
    <property type="nucleotide sequence ID" value="NZ_CYSD01000042.1"/>
</dbReference>
<name>A0A0P1GYS2_9RHOB</name>
<evidence type="ECO:0000256" key="3">
    <source>
        <dbReference type="ARBA" id="ARBA00022630"/>
    </source>
</evidence>
<dbReference type="GO" id="GO:0016491">
    <property type="term" value="F:oxidoreductase activity"/>
    <property type="evidence" value="ECO:0007669"/>
    <property type="project" value="UniProtKB-KW"/>
</dbReference>
<evidence type="ECO:0000313" key="9">
    <source>
        <dbReference type="Proteomes" id="UP000052022"/>
    </source>
</evidence>
<comment type="cofactor">
    <cofactor evidence="1">
        <name>FMN</name>
        <dbReference type="ChEBI" id="CHEBI:58210"/>
    </cofactor>
</comment>
<evidence type="ECO:0000256" key="4">
    <source>
        <dbReference type="ARBA" id="ARBA00022643"/>
    </source>
</evidence>
<evidence type="ECO:0000313" key="8">
    <source>
        <dbReference type="EMBL" id="CUH81210.1"/>
    </source>
</evidence>
<sequence>MKDVTPQTALQAQILDAYAFRHAAKVFDPGRKIPEDEFNTILETGRLSPTSFGLEPWQMLVVQSPEKRALLEPMSWGANGIVSGTEGQLKTASHFVIFLSHTSATMAADSAYLPKFLREVKGFPEENITGLLGAYAQFQAEHFDLTDDRKITDWARHQSYIALGNMMTTAALMGIDSCPIEGFEMDALSAVLEAEFDVDPTLLKPAVMAAFGYRASPPRHPQSRRSMDEAVRWV</sequence>
<dbReference type="SUPFAM" id="SSF55469">
    <property type="entry name" value="FMN-dependent nitroreductase-like"/>
    <property type="match status" value="1"/>
</dbReference>
<reference evidence="8 9" key="1">
    <citation type="submission" date="2015-09" db="EMBL/GenBank/DDBJ databases">
        <authorList>
            <consortium name="Swine Surveillance"/>
        </authorList>
    </citation>
    <scope>NUCLEOTIDE SEQUENCE [LARGE SCALE GENOMIC DNA]</scope>
    <source>
        <strain evidence="8 9">CECT 7557</strain>
    </source>
</reference>
<dbReference type="PANTHER" id="PTHR43673">
    <property type="entry name" value="NAD(P)H NITROREDUCTASE YDGI-RELATED"/>
    <property type="match status" value="1"/>
</dbReference>
<gene>
    <name evidence="8" type="primary">yfkO</name>
    <name evidence="8" type="ORF">TRM7557_03296</name>
</gene>
<keyword evidence="5" id="KW-0521">NADP</keyword>
<accession>A0A0P1GYS2</accession>
<keyword evidence="3" id="KW-0285">Flavoprotein</keyword>
<evidence type="ECO:0000259" key="7">
    <source>
        <dbReference type="Pfam" id="PF00881"/>
    </source>
</evidence>
<dbReference type="PANTHER" id="PTHR43673:SF2">
    <property type="entry name" value="NITROREDUCTASE"/>
    <property type="match status" value="1"/>
</dbReference>
<protein>
    <submittedName>
        <fullName evidence="8">Putative NAD(P)H nitroreductase YfkO</fullName>
        <ecNumber evidence="8">1.-.-.-</ecNumber>
    </submittedName>
</protein>
<dbReference type="InterPro" id="IPR029479">
    <property type="entry name" value="Nitroreductase"/>
</dbReference>
<dbReference type="Pfam" id="PF00881">
    <property type="entry name" value="Nitroreductase"/>
    <property type="match status" value="1"/>
</dbReference>
<dbReference type="STRING" id="928856.SAMN04488049_102132"/>
<dbReference type="Gene3D" id="3.40.109.10">
    <property type="entry name" value="NADH Oxidase"/>
    <property type="match status" value="1"/>
</dbReference>
<keyword evidence="4" id="KW-0288">FMN</keyword>
<evidence type="ECO:0000256" key="6">
    <source>
        <dbReference type="ARBA" id="ARBA00023002"/>
    </source>
</evidence>
<dbReference type="InterPro" id="IPR000415">
    <property type="entry name" value="Nitroreductase-like"/>
</dbReference>
<evidence type="ECO:0000256" key="2">
    <source>
        <dbReference type="ARBA" id="ARBA00007118"/>
    </source>
</evidence>
<comment type="similarity">
    <text evidence="2">Belongs to the nitroreductase family.</text>
</comment>
<dbReference type="EMBL" id="CYSD01000042">
    <property type="protein sequence ID" value="CUH81210.1"/>
    <property type="molecule type" value="Genomic_DNA"/>
</dbReference>
<dbReference type="CDD" id="cd02149">
    <property type="entry name" value="NfsB-like"/>
    <property type="match status" value="1"/>
</dbReference>
<feature type="domain" description="Nitroreductase" evidence="7">
    <location>
        <begin position="20"/>
        <end position="213"/>
    </location>
</feature>
<keyword evidence="6 8" id="KW-0560">Oxidoreductase</keyword>
<dbReference type="OrthoDB" id="9809288at2"/>